<feature type="transmembrane region" description="Helical" evidence="1">
    <location>
        <begin position="90"/>
        <end position="108"/>
    </location>
</feature>
<keyword evidence="3" id="KW-1185">Reference proteome</keyword>
<dbReference type="GeneID" id="56588241"/>
<name>A0A157RA49_9BORD</name>
<evidence type="ECO:0000313" key="3">
    <source>
        <dbReference type="Proteomes" id="UP000076825"/>
    </source>
</evidence>
<sequence length="109" mass="12169">MDDHEYYVYSAILLLTVCSLLTRAGYMVFGDYLPLPDSVRRALRYAPVAALTAIVVPDLLPWHPEAGPVFDYRLIAGIFGIVVFLRTRSAVMVIVAGMLVLWGLRWLVG</sequence>
<reference evidence="2 3" key="1">
    <citation type="submission" date="2016-04" db="EMBL/GenBank/DDBJ databases">
        <authorList>
            <consortium name="Pathogen Informatics"/>
        </authorList>
    </citation>
    <scope>NUCLEOTIDE SEQUENCE [LARGE SCALE GENOMIC DNA]</scope>
    <source>
        <strain evidence="2 3">H044680328</strain>
    </source>
</reference>
<gene>
    <name evidence="2" type="ORF">SAMEA3906487_00346</name>
</gene>
<dbReference type="STRING" id="123899.SAMEA3906487_00346"/>
<dbReference type="eggNOG" id="COG4392">
    <property type="taxonomic scope" value="Bacteria"/>
</dbReference>
<dbReference type="EMBL" id="LT546645">
    <property type="protein sequence ID" value="SAI66615.1"/>
    <property type="molecule type" value="Genomic_DNA"/>
</dbReference>
<keyword evidence="1" id="KW-0812">Transmembrane</keyword>
<evidence type="ECO:0000256" key="1">
    <source>
        <dbReference type="SAM" id="Phobius"/>
    </source>
</evidence>
<keyword evidence="1" id="KW-0472">Membrane</keyword>
<feature type="transmembrane region" description="Helical" evidence="1">
    <location>
        <begin position="6"/>
        <end position="30"/>
    </location>
</feature>
<organism evidence="2 3">
    <name type="scientific">Bordetella trematum</name>
    <dbReference type="NCBI Taxonomy" id="123899"/>
    <lineage>
        <taxon>Bacteria</taxon>
        <taxon>Pseudomonadati</taxon>
        <taxon>Pseudomonadota</taxon>
        <taxon>Betaproteobacteria</taxon>
        <taxon>Burkholderiales</taxon>
        <taxon>Alcaligenaceae</taxon>
        <taxon>Bordetella</taxon>
    </lineage>
</organism>
<dbReference type="KEGG" id="btrm:SAMEA390648700346"/>
<proteinExistence type="predicted"/>
<keyword evidence="1" id="KW-1133">Transmembrane helix</keyword>
<dbReference type="OrthoDB" id="8638405at2"/>
<dbReference type="InterPro" id="IPR008407">
    <property type="entry name" value="Brnchd-chn_aa_trnsp_AzlD"/>
</dbReference>
<dbReference type="Proteomes" id="UP000076825">
    <property type="component" value="Chromosome 1"/>
</dbReference>
<dbReference type="PATRIC" id="fig|123899.6.peg.328"/>
<accession>A0A157RA49</accession>
<dbReference type="RefSeq" id="WP_025516861.1">
    <property type="nucleotide sequence ID" value="NZ_CP016340.1"/>
</dbReference>
<dbReference type="Pfam" id="PF05437">
    <property type="entry name" value="AzlD"/>
    <property type="match status" value="1"/>
</dbReference>
<feature type="transmembrane region" description="Helical" evidence="1">
    <location>
        <begin position="66"/>
        <end position="85"/>
    </location>
</feature>
<dbReference type="AlphaFoldDB" id="A0A157RA49"/>
<protein>
    <submittedName>
        <fullName evidence="2">Membrane protein</fullName>
    </submittedName>
</protein>
<evidence type="ECO:0000313" key="2">
    <source>
        <dbReference type="EMBL" id="SAI66615.1"/>
    </source>
</evidence>